<sequence length="101" mass="10540">MKVTLKQIPPLPAAKLVAVIYGCFSLIFIPFFAIAAIGGFLSGEEGAGIAAGMGIVMAILMPLFYVAMGFVATLVGCFIYNIAAGWVGGIELEFDESSIES</sequence>
<name>A0A927FCV3_9BACT</name>
<comment type="caution">
    <text evidence="2">The sequence shown here is derived from an EMBL/GenBank/DDBJ whole genome shotgun (WGS) entry which is preliminary data.</text>
</comment>
<protein>
    <recommendedName>
        <fullName evidence="4">DUF3566 domain-containing protein</fullName>
    </recommendedName>
</protein>
<organism evidence="2 3">
    <name type="scientific">Pelagicoccus enzymogenes</name>
    <dbReference type="NCBI Taxonomy" id="2773457"/>
    <lineage>
        <taxon>Bacteria</taxon>
        <taxon>Pseudomonadati</taxon>
        <taxon>Verrucomicrobiota</taxon>
        <taxon>Opitutia</taxon>
        <taxon>Puniceicoccales</taxon>
        <taxon>Pelagicoccaceae</taxon>
        <taxon>Pelagicoccus</taxon>
    </lineage>
</organism>
<keyword evidence="1" id="KW-0472">Membrane</keyword>
<dbReference type="RefSeq" id="WP_191619590.1">
    <property type="nucleotide sequence ID" value="NZ_JACYFG010000061.1"/>
</dbReference>
<keyword evidence="1" id="KW-0812">Transmembrane</keyword>
<evidence type="ECO:0000256" key="1">
    <source>
        <dbReference type="SAM" id="Phobius"/>
    </source>
</evidence>
<keyword evidence="3" id="KW-1185">Reference proteome</keyword>
<proteinExistence type="predicted"/>
<reference evidence="2" key="1">
    <citation type="submission" date="2020-09" db="EMBL/GenBank/DDBJ databases">
        <title>Pelagicoccus enzymogenes sp. nov. with an EPS production, isolated from marine sediment.</title>
        <authorList>
            <person name="Feng X."/>
        </authorList>
    </citation>
    <scope>NUCLEOTIDE SEQUENCE</scope>
    <source>
        <strain evidence="2">NFK12</strain>
    </source>
</reference>
<dbReference type="AlphaFoldDB" id="A0A927FCV3"/>
<feature type="transmembrane region" description="Helical" evidence="1">
    <location>
        <begin position="47"/>
        <end position="80"/>
    </location>
</feature>
<dbReference type="EMBL" id="JACYFG010000061">
    <property type="protein sequence ID" value="MBD5782514.1"/>
    <property type="molecule type" value="Genomic_DNA"/>
</dbReference>
<gene>
    <name evidence="2" type="ORF">IEN85_23650</name>
</gene>
<accession>A0A927FCV3</accession>
<dbReference type="Proteomes" id="UP000622317">
    <property type="component" value="Unassembled WGS sequence"/>
</dbReference>
<evidence type="ECO:0000313" key="2">
    <source>
        <dbReference type="EMBL" id="MBD5782514.1"/>
    </source>
</evidence>
<evidence type="ECO:0008006" key="4">
    <source>
        <dbReference type="Google" id="ProtNLM"/>
    </source>
</evidence>
<keyword evidence="1" id="KW-1133">Transmembrane helix</keyword>
<feature type="transmembrane region" description="Helical" evidence="1">
    <location>
        <begin position="16"/>
        <end position="41"/>
    </location>
</feature>
<evidence type="ECO:0000313" key="3">
    <source>
        <dbReference type="Proteomes" id="UP000622317"/>
    </source>
</evidence>